<accession>A0A090LYL8</accession>
<evidence type="ECO:0000313" key="6">
    <source>
        <dbReference type="Proteomes" id="UP000009170"/>
    </source>
</evidence>
<evidence type="ECO:0000313" key="5">
    <source>
        <dbReference type="EMBL" id="CEF96891.1"/>
    </source>
</evidence>
<evidence type="ECO:0000256" key="1">
    <source>
        <dbReference type="ARBA" id="ARBA00008777"/>
    </source>
</evidence>
<dbReference type="FunCoup" id="A0A090LYL8">
    <property type="interactions" value="1401"/>
</dbReference>
<gene>
    <name evidence="5" type="ORF">OT_ostta01g06000</name>
</gene>
<sequence>MALFVAHQCALGGMNARRVDISRPGVASTFGVETEQGKWTMIRHGKKDPKLNRPADQRKALLRGLTTELLRHGTVTTTMARAKAMRKPVENMIQLAKDGDDYKKRMVKEYLYDDELAEALFEQVPQRYAERNGGYTRIVRTLNRRGDNAEMGVIRLV</sequence>
<dbReference type="RefSeq" id="XP_022838361.1">
    <property type="nucleotide sequence ID" value="XM_022985490.1"/>
</dbReference>
<dbReference type="Gene3D" id="3.90.1030.10">
    <property type="entry name" value="Ribosomal protein L17"/>
    <property type="match status" value="1"/>
</dbReference>
<reference evidence="5 6" key="2">
    <citation type="journal article" date="2014" name="BMC Genomics">
        <title>An improved genome of the model marine alga Ostreococcus tauri unfolds by assessing Illumina de novo assemblies.</title>
        <authorList>
            <person name="Blanc-Mathieu R."/>
            <person name="Verhelst B."/>
            <person name="Derelle E."/>
            <person name="Rombauts S."/>
            <person name="Bouget F.Y."/>
            <person name="Carre I."/>
            <person name="Chateau A."/>
            <person name="Eyre-Walker A."/>
            <person name="Grimsley N."/>
            <person name="Moreau H."/>
            <person name="Piegu B."/>
            <person name="Rivals E."/>
            <person name="Schackwitz W."/>
            <person name="Van de Peer Y."/>
            <person name="Piganeau G."/>
        </authorList>
    </citation>
    <scope>NUCLEOTIDE SEQUENCE [LARGE SCALE GENOMIC DNA]</scope>
    <source>
        <strain evidence="6">OTTH 0595 / CCAP 157/2 / RCC745</strain>
    </source>
</reference>
<dbReference type="PANTHER" id="PTHR14413">
    <property type="entry name" value="RIBOSOMAL PROTEIN L17"/>
    <property type="match status" value="1"/>
</dbReference>
<dbReference type="GeneID" id="9836344"/>
<proteinExistence type="inferred from homology"/>
<name>A0A090LYL8_OSTTA</name>
<dbReference type="InterPro" id="IPR000456">
    <property type="entry name" value="Ribosomal_bL17"/>
</dbReference>
<dbReference type="SUPFAM" id="SSF64263">
    <property type="entry name" value="Prokaryotic ribosomal protein L17"/>
    <property type="match status" value="1"/>
</dbReference>
<dbReference type="GO" id="GO:0003735">
    <property type="term" value="F:structural constituent of ribosome"/>
    <property type="evidence" value="ECO:0007669"/>
    <property type="project" value="InterPro"/>
</dbReference>
<dbReference type="OrthoDB" id="275000at2759"/>
<dbReference type="KEGG" id="ota:OT_ostta01g06000"/>
<evidence type="ECO:0000256" key="4">
    <source>
        <dbReference type="RuleBase" id="RU000660"/>
    </source>
</evidence>
<comment type="similarity">
    <text evidence="1 4">Belongs to the bacterial ribosomal protein bL17 family.</text>
</comment>
<dbReference type="GO" id="GO:0022625">
    <property type="term" value="C:cytosolic large ribosomal subunit"/>
    <property type="evidence" value="ECO:0007669"/>
    <property type="project" value="TreeGrafter"/>
</dbReference>
<reference evidence="6" key="1">
    <citation type="journal article" date="2006" name="Proc. Natl. Acad. Sci. U.S.A.">
        <title>Genome analysis of the smallest free-living eukaryote Ostreococcus tauri unveils many unique features.</title>
        <authorList>
            <person name="Derelle E."/>
            <person name="Ferraz C."/>
            <person name="Rombauts S."/>
            <person name="Rouze P."/>
            <person name="Worden A.Z."/>
            <person name="Robbens S."/>
            <person name="Partensky F."/>
            <person name="Degroeve S."/>
            <person name="Echeynie S."/>
            <person name="Cooke R."/>
            <person name="Saeys Y."/>
            <person name="Wuyts J."/>
            <person name="Jabbari K."/>
            <person name="Bowler C."/>
            <person name="Panaud O."/>
            <person name="Piegu B."/>
            <person name="Ball S.G."/>
            <person name="Ral J.-P."/>
            <person name="Bouget F.-Y."/>
            <person name="Piganeau G."/>
            <person name="De Baets B."/>
            <person name="Picard A."/>
            <person name="Delseny M."/>
            <person name="Demaille J."/>
            <person name="Van de Peer Y."/>
            <person name="Moreau H."/>
        </authorList>
    </citation>
    <scope>NUCLEOTIDE SEQUENCE [LARGE SCALE GENOMIC DNA]</scope>
    <source>
        <strain evidence="6">OTTH 0595 / CCAP 157/2 / RCC745</strain>
    </source>
</reference>
<evidence type="ECO:0000256" key="3">
    <source>
        <dbReference type="ARBA" id="ARBA00023274"/>
    </source>
</evidence>
<evidence type="ECO:0000256" key="2">
    <source>
        <dbReference type="ARBA" id="ARBA00022980"/>
    </source>
</evidence>
<dbReference type="AlphaFoldDB" id="A0A090LYL8"/>
<dbReference type="NCBIfam" id="TIGR00059">
    <property type="entry name" value="L17"/>
    <property type="match status" value="1"/>
</dbReference>
<dbReference type="InterPro" id="IPR036373">
    <property type="entry name" value="Ribosomal_bL17_sf"/>
</dbReference>
<keyword evidence="2 4" id="KW-0689">Ribosomal protein</keyword>
<organism evidence="5 6">
    <name type="scientific">Ostreococcus tauri</name>
    <name type="common">Marine green alga</name>
    <dbReference type="NCBI Taxonomy" id="70448"/>
    <lineage>
        <taxon>Eukaryota</taxon>
        <taxon>Viridiplantae</taxon>
        <taxon>Chlorophyta</taxon>
        <taxon>Mamiellophyceae</taxon>
        <taxon>Mamiellales</taxon>
        <taxon>Bathycoccaceae</taxon>
        <taxon>Ostreococcus</taxon>
    </lineage>
</organism>
<dbReference type="Proteomes" id="UP000009170">
    <property type="component" value="Unassembled WGS sequence"/>
</dbReference>
<dbReference type="STRING" id="70448.A0A090LYL8"/>
<dbReference type="InParanoid" id="A0A090LYL8"/>
<comment type="caution">
    <text evidence="5">The sequence shown here is derived from an EMBL/GenBank/DDBJ whole genome shotgun (WGS) entry which is preliminary data.</text>
</comment>
<dbReference type="HAMAP" id="MF_01368">
    <property type="entry name" value="Ribosomal_bL17"/>
    <property type="match status" value="1"/>
</dbReference>
<dbReference type="EMBL" id="CAID01000001">
    <property type="protein sequence ID" value="CEF96891.1"/>
    <property type="molecule type" value="Genomic_DNA"/>
</dbReference>
<keyword evidence="3 4" id="KW-0687">Ribonucleoprotein</keyword>
<dbReference type="GO" id="GO:0006412">
    <property type="term" value="P:translation"/>
    <property type="evidence" value="ECO:0007669"/>
    <property type="project" value="InterPro"/>
</dbReference>
<keyword evidence="6" id="KW-1185">Reference proteome</keyword>
<protein>
    <submittedName>
        <fullName evidence="5">Ribosomal protein L17</fullName>
    </submittedName>
</protein>
<dbReference type="Pfam" id="PF01196">
    <property type="entry name" value="Ribosomal_L17"/>
    <property type="match status" value="1"/>
</dbReference>
<dbReference type="PANTHER" id="PTHR14413:SF16">
    <property type="entry name" value="LARGE RIBOSOMAL SUBUNIT PROTEIN BL17M"/>
    <property type="match status" value="1"/>
</dbReference>